<feature type="compositionally biased region" description="Basic and acidic residues" evidence="1">
    <location>
        <begin position="302"/>
        <end position="319"/>
    </location>
</feature>
<gene>
    <name evidence="2" type="ORF">Tci_482230</name>
</gene>
<evidence type="ECO:0008006" key="3">
    <source>
        <dbReference type="Google" id="ProtNLM"/>
    </source>
</evidence>
<feature type="region of interest" description="Disordered" evidence="1">
    <location>
        <begin position="294"/>
        <end position="345"/>
    </location>
</feature>
<feature type="compositionally biased region" description="Low complexity" evidence="1">
    <location>
        <begin position="675"/>
        <end position="685"/>
    </location>
</feature>
<dbReference type="AlphaFoldDB" id="A0A699I627"/>
<comment type="caution">
    <text evidence="2">The sequence shown here is derived from an EMBL/GenBank/DDBJ whole genome shotgun (WGS) entry which is preliminary data.</text>
</comment>
<organism evidence="2">
    <name type="scientific">Tanacetum cinerariifolium</name>
    <name type="common">Dalmatian daisy</name>
    <name type="synonym">Chrysanthemum cinerariifolium</name>
    <dbReference type="NCBI Taxonomy" id="118510"/>
    <lineage>
        <taxon>Eukaryota</taxon>
        <taxon>Viridiplantae</taxon>
        <taxon>Streptophyta</taxon>
        <taxon>Embryophyta</taxon>
        <taxon>Tracheophyta</taxon>
        <taxon>Spermatophyta</taxon>
        <taxon>Magnoliopsida</taxon>
        <taxon>eudicotyledons</taxon>
        <taxon>Gunneridae</taxon>
        <taxon>Pentapetalae</taxon>
        <taxon>asterids</taxon>
        <taxon>campanulids</taxon>
        <taxon>Asterales</taxon>
        <taxon>Asteraceae</taxon>
        <taxon>Asteroideae</taxon>
        <taxon>Anthemideae</taxon>
        <taxon>Anthemidinae</taxon>
        <taxon>Tanacetum</taxon>
    </lineage>
</organism>
<feature type="compositionally biased region" description="Pro residues" evidence="1">
    <location>
        <begin position="661"/>
        <end position="674"/>
    </location>
</feature>
<evidence type="ECO:0000313" key="2">
    <source>
        <dbReference type="EMBL" id="GEZ10257.1"/>
    </source>
</evidence>
<feature type="compositionally biased region" description="Polar residues" evidence="1">
    <location>
        <begin position="322"/>
        <end position="335"/>
    </location>
</feature>
<evidence type="ECO:0000256" key="1">
    <source>
        <dbReference type="SAM" id="MobiDB-lite"/>
    </source>
</evidence>
<reference evidence="2" key="1">
    <citation type="journal article" date="2019" name="Sci. Rep.">
        <title>Draft genome of Tanacetum cinerariifolium, the natural source of mosquito coil.</title>
        <authorList>
            <person name="Yamashiro T."/>
            <person name="Shiraishi A."/>
            <person name="Satake H."/>
            <person name="Nakayama K."/>
        </authorList>
    </citation>
    <scope>NUCLEOTIDE SEQUENCE</scope>
</reference>
<feature type="region of interest" description="Disordered" evidence="1">
    <location>
        <begin position="645"/>
        <end position="687"/>
    </location>
</feature>
<proteinExistence type="predicted"/>
<name>A0A699I627_TANCI</name>
<dbReference type="EMBL" id="BKCJ010241042">
    <property type="protein sequence ID" value="GEZ10257.1"/>
    <property type="molecule type" value="Genomic_DNA"/>
</dbReference>
<sequence length="828" mass="93406">FCGCDTENASAPDPPVRNPIYKISINILQNTNFFGAFTTTTTIPTLYIQQLWDTIRHDKKTRVYSCQLDEQRFKLNMDVLREALGSTPRNEANQFVPPVPNNDLIDFILQLGYPKDIGGVSYMPRHLVVQMLWAIITQTNVDFVELLWEELIYVIDSFITDKKKLSEHVTDKKKEPKTLLILYVCFTKLIIFYLRRLQPFLSRTGSAFHILDEDSKLGNLKFVAKGVDYEIFGMPILDALIIDDIRNAPYYSDYLLVDEFADEGVPVIEPRVVDKEADFQRVVEESLKEQWARNQGPARTVVIREPDSRRIQLLQERRTPKSTHATGPSETTRSPSVDAELALSDNQTESDMAIVSVKKDTELEANHTEIPETTIGKQDEGHGCLNTGNAIETMTLPEVELTPEEQIHQEFTSTMYSNFYLKLPVEEQIILEELASSTRTLSSLHQLDKDFTFGDQYINDKSSDAEKEKTQAEAKVESMVTVTIQQDTSTVPPRTFTVVELPRLRPDDPNVHSPLLSMALVATPTTATTIITTTTITTTTSTIETPTPLFLPPQPPQSNPNLESHLEEIDVNEIVTDTVDWAMQALLRARFSDFLAIDIKEIIYQLMFEDNSYQAHADHNNLFEAPEKSIEHDHSDQLLEDLAEAQRKHKKRRDSPRTPSGSPPPQPPLPPPPSGASGTGAPISSKTAASAPQFVAWTTSDLRYKSAGFVAFQETSSEDQLMDKHSILDEQVHLSDDKDTGNDYILELNLKQGWWKPLTKDERPAMLEPAWTIPSSNLPDCKNNWATTLVFTYAPHAECSLLTKTGDMAMLWTGTTRYMASLSLLKKI</sequence>
<accession>A0A699I627</accession>
<feature type="non-terminal residue" evidence="2">
    <location>
        <position position="1"/>
    </location>
</feature>
<protein>
    <recommendedName>
        <fullName evidence="3">Monodehydroascorbate reductase</fullName>
    </recommendedName>
</protein>